<organism evidence="1 2">
    <name type="scientific">Parascaris univalens</name>
    <name type="common">Nematode worm</name>
    <dbReference type="NCBI Taxonomy" id="6257"/>
    <lineage>
        <taxon>Eukaryota</taxon>
        <taxon>Metazoa</taxon>
        <taxon>Ecdysozoa</taxon>
        <taxon>Nematoda</taxon>
        <taxon>Chromadorea</taxon>
        <taxon>Rhabditida</taxon>
        <taxon>Spirurina</taxon>
        <taxon>Ascaridomorpha</taxon>
        <taxon>Ascaridoidea</taxon>
        <taxon>Ascarididae</taxon>
        <taxon>Parascaris</taxon>
    </lineage>
</organism>
<protein>
    <submittedName>
        <fullName evidence="2">Uncharacterized protein</fullName>
    </submittedName>
</protein>
<sequence>MKRAILTMSDIGLVIPDSFHKREVIRQHGQYWEELVMLMKCIHSSA</sequence>
<keyword evidence="1" id="KW-1185">Reference proteome</keyword>
<evidence type="ECO:0000313" key="1">
    <source>
        <dbReference type="Proteomes" id="UP000887569"/>
    </source>
</evidence>
<name>A0A914ZKB2_PARUN</name>
<reference evidence="2" key="1">
    <citation type="submission" date="2022-11" db="UniProtKB">
        <authorList>
            <consortium name="WormBaseParasite"/>
        </authorList>
    </citation>
    <scope>IDENTIFICATION</scope>
</reference>
<dbReference type="AlphaFoldDB" id="A0A914ZKB2"/>
<dbReference type="Proteomes" id="UP000887569">
    <property type="component" value="Unplaced"/>
</dbReference>
<evidence type="ECO:0000313" key="2">
    <source>
        <dbReference type="WBParaSite" id="PgB06_g006_t04"/>
    </source>
</evidence>
<proteinExistence type="predicted"/>
<accession>A0A914ZKB2</accession>
<dbReference type="WBParaSite" id="PgB06_g006_t04">
    <property type="protein sequence ID" value="PgB06_g006_t04"/>
    <property type="gene ID" value="PgB06_g006"/>
</dbReference>